<name>A0A645HE08_9ZZZZ</name>
<dbReference type="AlphaFoldDB" id="A0A645HE08"/>
<organism evidence="1">
    <name type="scientific">bioreactor metagenome</name>
    <dbReference type="NCBI Taxonomy" id="1076179"/>
    <lineage>
        <taxon>unclassified sequences</taxon>
        <taxon>metagenomes</taxon>
        <taxon>ecological metagenomes</taxon>
    </lineage>
</organism>
<dbReference type="EMBL" id="VSSQ01087314">
    <property type="protein sequence ID" value="MPN34334.1"/>
    <property type="molecule type" value="Genomic_DNA"/>
</dbReference>
<proteinExistence type="predicted"/>
<gene>
    <name evidence="1" type="ORF">SDC9_181827</name>
</gene>
<evidence type="ECO:0000313" key="1">
    <source>
        <dbReference type="EMBL" id="MPN34334.1"/>
    </source>
</evidence>
<reference evidence="1" key="1">
    <citation type="submission" date="2019-08" db="EMBL/GenBank/DDBJ databases">
        <authorList>
            <person name="Kucharzyk K."/>
            <person name="Murdoch R.W."/>
            <person name="Higgins S."/>
            <person name="Loffler F."/>
        </authorList>
    </citation>
    <scope>NUCLEOTIDE SEQUENCE</scope>
</reference>
<accession>A0A645HE08</accession>
<comment type="caution">
    <text evidence="1">The sequence shown here is derived from an EMBL/GenBank/DDBJ whole genome shotgun (WGS) entry which is preliminary data.</text>
</comment>
<protein>
    <submittedName>
        <fullName evidence="1">Uncharacterized protein</fullName>
    </submittedName>
</protein>
<sequence>MARRGLGIDEFLPEDSVLFFVHWAVYIVPLRAVTVGAKGFSHINGAYVDDRRDRVVKIKEILSRERRERPRHRRACERPRGDYRRLFGYLRQFFARQLDIRVVSDAAVDEMREDLPVHRKRVAGWYAARLRAAHDEAAHTFKFGLKDACRGRRPVAAEGIAADELAEQRRLVRGGHL</sequence>